<dbReference type="OMA" id="KSWFTAK"/>
<keyword evidence="4" id="KW-1185">Reference proteome</keyword>
<dbReference type="PROSITE" id="PS50866">
    <property type="entry name" value="GOLD"/>
    <property type="match status" value="1"/>
</dbReference>
<dbReference type="AlphaFoldDB" id="A0A1D2N1I9"/>
<dbReference type="Pfam" id="PF00650">
    <property type="entry name" value="CRAL_TRIO"/>
    <property type="match status" value="1"/>
</dbReference>
<dbReference type="Gene3D" id="2.60.120.680">
    <property type="entry name" value="GOLD domain"/>
    <property type="match status" value="1"/>
</dbReference>
<proteinExistence type="predicted"/>
<dbReference type="SUPFAM" id="SSF46938">
    <property type="entry name" value="CRAL/TRIO N-terminal domain"/>
    <property type="match status" value="1"/>
</dbReference>
<protein>
    <submittedName>
        <fullName evidence="3">SEC14-like protein 4</fullName>
    </submittedName>
</protein>
<dbReference type="SMART" id="SM00516">
    <property type="entry name" value="SEC14"/>
    <property type="match status" value="1"/>
</dbReference>
<evidence type="ECO:0000313" key="3">
    <source>
        <dbReference type="EMBL" id="ODM99100.1"/>
    </source>
</evidence>
<gene>
    <name evidence="3" type="ORF">Ocin01_07576</name>
</gene>
<sequence length="374" mass="42596">MAAPTPAQQEAINKLKEQLVDIASWDETQQDNFLLRWLKTKDMDVEKTKEGLLQTYKWRQDNNIDSILQTYNADPELVKLFPYQIVGYDKESCPILIHDVQKHNPKKIIDKYGKEGLVKFADYNIEKIAQACRDKNVQQIFIIIDAKKFTFKQMTAPGATELALDEVKRLETHYPDGLKQLVVVNAPKVAKLAYKIVKPFVAENTIKRVKLFPKCNAKVQKFLLQYIDADQLPEKYGGTQKIGEAGDKAMLADDEDISGNPEDMDDAEDMVEAKVAAGKKLKLEYQVDQPQTQICWSFQTDDREIGFSVYTGEKEDIIVPYQKFGSLSLQNSSITCEKAGKYTLCFNNKENRFRSTTLSYMVSVFPPGTADDDE</sequence>
<organism evidence="3 4">
    <name type="scientific">Orchesella cincta</name>
    <name type="common">Springtail</name>
    <name type="synonym">Podura cincta</name>
    <dbReference type="NCBI Taxonomy" id="48709"/>
    <lineage>
        <taxon>Eukaryota</taxon>
        <taxon>Metazoa</taxon>
        <taxon>Ecdysozoa</taxon>
        <taxon>Arthropoda</taxon>
        <taxon>Hexapoda</taxon>
        <taxon>Collembola</taxon>
        <taxon>Entomobryomorpha</taxon>
        <taxon>Entomobryoidea</taxon>
        <taxon>Orchesellidae</taxon>
        <taxon>Orchesellinae</taxon>
        <taxon>Orchesella</taxon>
    </lineage>
</organism>
<accession>A0A1D2N1I9</accession>
<dbReference type="STRING" id="48709.A0A1D2N1I9"/>
<evidence type="ECO:0000259" key="1">
    <source>
        <dbReference type="PROSITE" id="PS50191"/>
    </source>
</evidence>
<dbReference type="PROSITE" id="PS50191">
    <property type="entry name" value="CRAL_TRIO"/>
    <property type="match status" value="1"/>
</dbReference>
<feature type="domain" description="CRAL-TRIO" evidence="1">
    <location>
        <begin position="73"/>
        <end position="244"/>
    </location>
</feature>
<dbReference type="InterPro" id="IPR051064">
    <property type="entry name" value="SEC14/CRAL-TRIO_domain"/>
</dbReference>
<evidence type="ECO:0000259" key="2">
    <source>
        <dbReference type="PROSITE" id="PS50866"/>
    </source>
</evidence>
<dbReference type="CDD" id="cd00170">
    <property type="entry name" value="SEC14"/>
    <property type="match status" value="1"/>
</dbReference>
<dbReference type="InterPro" id="IPR036598">
    <property type="entry name" value="GOLD_dom_sf"/>
</dbReference>
<evidence type="ECO:0000313" key="4">
    <source>
        <dbReference type="Proteomes" id="UP000094527"/>
    </source>
</evidence>
<dbReference type="InterPro" id="IPR036273">
    <property type="entry name" value="CRAL/TRIO_N_dom_sf"/>
</dbReference>
<name>A0A1D2N1I9_ORCCI</name>
<dbReference type="PANTHER" id="PTHR23324:SF83">
    <property type="entry name" value="SEC14-LIKE PROTEIN 2"/>
    <property type="match status" value="1"/>
</dbReference>
<dbReference type="PANTHER" id="PTHR23324">
    <property type="entry name" value="SEC14 RELATED PROTEIN"/>
    <property type="match status" value="1"/>
</dbReference>
<dbReference type="SMART" id="SM01100">
    <property type="entry name" value="CRAL_TRIO_N"/>
    <property type="match status" value="1"/>
</dbReference>
<dbReference type="InterPro" id="IPR036865">
    <property type="entry name" value="CRAL-TRIO_dom_sf"/>
</dbReference>
<dbReference type="InterPro" id="IPR001251">
    <property type="entry name" value="CRAL-TRIO_dom"/>
</dbReference>
<dbReference type="SUPFAM" id="SSF101576">
    <property type="entry name" value="Supernatant protein factor (SPF), C-terminal domain"/>
    <property type="match status" value="1"/>
</dbReference>
<dbReference type="Gene3D" id="3.40.525.10">
    <property type="entry name" value="CRAL-TRIO lipid binding domain"/>
    <property type="match status" value="1"/>
</dbReference>
<dbReference type="OrthoDB" id="1434354at2759"/>
<dbReference type="InterPro" id="IPR009038">
    <property type="entry name" value="GOLD_dom"/>
</dbReference>
<dbReference type="InterPro" id="IPR011074">
    <property type="entry name" value="CRAL/TRIO_N_dom"/>
</dbReference>
<dbReference type="SUPFAM" id="SSF52087">
    <property type="entry name" value="CRAL/TRIO domain"/>
    <property type="match status" value="1"/>
</dbReference>
<reference evidence="3 4" key="1">
    <citation type="journal article" date="2016" name="Genome Biol. Evol.">
        <title>Gene Family Evolution Reflects Adaptation to Soil Environmental Stressors in the Genome of the Collembolan Orchesella cincta.</title>
        <authorList>
            <person name="Faddeeva-Vakhrusheva A."/>
            <person name="Derks M.F."/>
            <person name="Anvar S.Y."/>
            <person name="Agamennone V."/>
            <person name="Suring W."/>
            <person name="Smit S."/>
            <person name="van Straalen N.M."/>
            <person name="Roelofs D."/>
        </authorList>
    </citation>
    <scope>NUCLEOTIDE SEQUENCE [LARGE SCALE GENOMIC DNA]</scope>
    <source>
        <tissue evidence="3">Mixed pool</tissue>
    </source>
</reference>
<feature type="domain" description="GOLD" evidence="2">
    <location>
        <begin position="268"/>
        <end position="364"/>
    </location>
</feature>
<dbReference type="EMBL" id="LJIJ01000299">
    <property type="protein sequence ID" value="ODM99100.1"/>
    <property type="molecule type" value="Genomic_DNA"/>
</dbReference>
<dbReference type="GO" id="GO:0005737">
    <property type="term" value="C:cytoplasm"/>
    <property type="evidence" value="ECO:0007669"/>
    <property type="project" value="TreeGrafter"/>
</dbReference>
<comment type="caution">
    <text evidence="3">The sequence shown here is derived from an EMBL/GenBank/DDBJ whole genome shotgun (WGS) entry which is preliminary data.</text>
</comment>
<dbReference type="Pfam" id="PF01105">
    <property type="entry name" value="EMP24_GP25L"/>
    <property type="match status" value="1"/>
</dbReference>
<dbReference type="Proteomes" id="UP000094527">
    <property type="component" value="Unassembled WGS sequence"/>
</dbReference>